<keyword evidence="4" id="KW-0560">Oxidoreductase</keyword>
<proteinExistence type="inferred from homology"/>
<keyword evidence="7" id="KW-1133">Transmembrane helix</keyword>
<comment type="caution">
    <text evidence="8">The sequence shown here is derived from an EMBL/GenBank/DDBJ whole genome shotgun (WGS) entry which is preliminary data.</text>
</comment>
<evidence type="ECO:0000313" key="9">
    <source>
        <dbReference type="Proteomes" id="UP000230002"/>
    </source>
</evidence>
<dbReference type="GO" id="GO:0020037">
    <property type="term" value="F:heme binding"/>
    <property type="evidence" value="ECO:0007669"/>
    <property type="project" value="InterPro"/>
</dbReference>
<sequence>MPAQDLQSVALACLVVAISLYALLWYRDPLRAIPTVCGPSLPGLSYIAAARGQRNFKELVEEGCRKYPESLFKVALPTHWLVVFSGRRMFEELRRRPDEELSHVLNLREILQTSYTLEPPLVADRYPGRILKERFTPRKLPDTILEVVDEAAIAVRQRIAAKDSEWNSVLVFPTMQQIIACAINRAFVGLPLCRNETFLGQAIGFTKQLIRDASLLRLVSAFVRPFIAPFLSRTRNVTIGAVPVLQPIIEERRRTFEELGEGWNDKPNDMLQFILDEAIPKGETLTVITQRVLLLNFASIHTTTSTLAHMIYHIAEKPELLQVVPLREEIEATIATDGWTATTLGKMPVQKLDSLLRETLHLNGLGLVVMQRVAAKDLTLCDGTCIPRGTIVCAAAHQLHRDAAALKNMGVFDPFRYARMHAAAATEDDGRKLQATTTSQDYLPFGHGPYACPGRYFAGYGIKAILAQIILEYDLKLGGDGVRPADIHVGTTVMPAMDGRVLFRKRGASSSLS</sequence>
<dbReference type="OrthoDB" id="1844152at2759"/>
<keyword evidence="6" id="KW-0349">Heme</keyword>
<evidence type="ECO:0000256" key="4">
    <source>
        <dbReference type="ARBA" id="ARBA00023002"/>
    </source>
</evidence>
<keyword evidence="3 6" id="KW-0479">Metal-binding</keyword>
<dbReference type="GO" id="GO:0005506">
    <property type="term" value="F:iron ion binding"/>
    <property type="evidence" value="ECO:0007669"/>
    <property type="project" value="InterPro"/>
</dbReference>
<accession>A0A2G8RW10</accession>
<feature type="binding site" description="axial binding residue" evidence="6">
    <location>
        <position position="452"/>
    </location>
    <ligand>
        <name>heme</name>
        <dbReference type="ChEBI" id="CHEBI:30413"/>
    </ligand>
    <ligandPart>
        <name>Fe</name>
        <dbReference type="ChEBI" id="CHEBI:18248"/>
    </ligandPart>
</feature>
<dbReference type="Proteomes" id="UP000230002">
    <property type="component" value="Unassembled WGS sequence"/>
</dbReference>
<dbReference type="EMBL" id="AYKW01000045">
    <property type="protein sequence ID" value="PIL25700.1"/>
    <property type="molecule type" value="Genomic_DNA"/>
</dbReference>
<dbReference type="CDD" id="cd11041">
    <property type="entry name" value="CYP503A1-like"/>
    <property type="match status" value="1"/>
</dbReference>
<dbReference type="AlphaFoldDB" id="A0A2G8RW10"/>
<dbReference type="STRING" id="1077348.A0A2G8RW10"/>
<feature type="transmembrane region" description="Helical" evidence="7">
    <location>
        <begin position="6"/>
        <end position="26"/>
    </location>
</feature>
<evidence type="ECO:0000256" key="6">
    <source>
        <dbReference type="PIRSR" id="PIRSR602403-1"/>
    </source>
</evidence>
<dbReference type="GO" id="GO:0016705">
    <property type="term" value="F:oxidoreductase activity, acting on paired donors, with incorporation or reduction of molecular oxygen"/>
    <property type="evidence" value="ECO:0007669"/>
    <property type="project" value="InterPro"/>
</dbReference>
<dbReference type="PANTHER" id="PTHR46206">
    <property type="entry name" value="CYTOCHROME P450"/>
    <property type="match status" value="1"/>
</dbReference>
<protein>
    <submittedName>
        <fullName evidence="8">Cytochrome P450</fullName>
    </submittedName>
</protein>
<dbReference type="PRINTS" id="PR00465">
    <property type="entry name" value="EP450IV"/>
</dbReference>
<gene>
    <name evidence="8" type="ORF">GSI_11450</name>
</gene>
<evidence type="ECO:0000256" key="3">
    <source>
        <dbReference type="ARBA" id="ARBA00022723"/>
    </source>
</evidence>
<dbReference type="Gene3D" id="1.10.630.10">
    <property type="entry name" value="Cytochrome P450"/>
    <property type="match status" value="1"/>
</dbReference>
<evidence type="ECO:0000256" key="5">
    <source>
        <dbReference type="ARBA" id="ARBA00023004"/>
    </source>
</evidence>
<evidence type="ECO:0000256" key="7">
    <source>
        <dbReference type="SAM" id="Phobius"/>
    </source>
</evidence>
<dbReference type="SUPFAM" id="SSF48264">
    <property type="entry name" value="Cytochrome P450"/>
    <property type="match status" value="1"/>
</dbReference>
<evidence type="ECO:0000313" key="8">
    <source>
        <dbReference type="EMBL" id="PIL25700.1"/>
    </source>
</evidence>
<dbReference type="GO" id="GO:0004497">
    <property type="term" value="F:monooxygenase activity"/>
    <property type="evidence" value="ECO:0007669"/>
    <property type="project" value="InterPro"/>
</dbReference>
<keyword evidence="7" id="KW-0812">Transmembrane</keyword>
<keyword evidence="9" id="KW-1185">Reference proteome</keyword>
<evidence type="ECO:0000256" key="1">
    <source>
        <dbReference type="ARBA" id="ARBA00001971"/>
    </source>
</evidence>
<keyword evidence="5 6" id="KW-0408">Iron</keyword>
<evidence type="ECO:0000256" key="2">
    <source>
        <dbReference type="ARBA" id="ARBA00010617"/>
    </source>
</evidence>
<dbReference type="Pfam" id="PF00067">
    <property type="entry name" value="p450"/>
    <property type="match status" value="1"/>
</dbReference>
<dbReference type="InterPro" id="IPR002403">
    <property type="entry name" value="Cyt_P450_E_grp-IV"/>
</dbReference>
<keyword evidence="7" id="KW-0472">Membrane</keyword>
<organism evidence="8 9">
    <name type="scientific">Ganoderma sinense ZZ0214-1</name>
    <dbReference type="NCBI Taxonomy" id="1077348"/>
    <lineage>
        <taxon>Eukaryota</taxon>
        <taxon>Fungi</taxon>
        <taxon>Dikarya</taxon>
        <taxon>Basidiomycota</taxon>
        <taxon>Agaricomycotina</taxon>
        <taxon>Agaricomycetes</taxon>
        <taxon>Polyporales</taxon>
        <taxon>Polyporaceae</taxon>
        <taxon>Ganoderma</taxon>
    </lineage>
</organism>
<name>A0A2G8RW10_9APHY</name>
<comment type="similarity">
    <text evidence="2">Belongs to the cytochrome P450 family.</text>
</comment>
<reference evidence="8 9" key="1">
    <citation type="journal article" date="2015" name="Sci. Rep.">
        <title>Chromosome-level genome map provides insights into diverse defense mechanisms in the medicinal fungus Ganoderma sinense.</title>
        <authorList>
            <person name="Zhu Y."/>
            <person name="Xu J."/>
            <person name="Sun C."/>
            <person name="Zhou S."/>
            <person name="Xu H."/>
            <person name="Nelson D.R."/>
            <person name="Qian J."/>
            <person name="Song J."/>
            <person name="Luo H."/>
            <person name="Xiang L."/>
            <person name="Li Y."/>
            <person name="Xu Z."/>
            <person name="Ji A."/>
            <person name="Wang L."/>
            <person name="Lu S."/>
            <person name="Hayward A."/>
            <person name="Sun W."/>
            <person name="Li X."/>
            <person name="Schwartz D.C."/>
            <person name="Wang Y."/>
            <person name="Chen S."/>
        </authorList>
    </citation>
    <scope>NUCLEOTIDE SEQUENCE [LARGE SCALE GENOMIC DNA]</scope>
    <source>
        <strain evidence="8 9">ZZ0214-1</strain>
    </source>
</reference>
<dbReference type="InterPro" id="IPR036396">
    <property type="entry name" value="Cyt_P450_sf"/>
</dbReference>
<dbReference type="InterPro" id="IPR001128">
    <property type="entry name" value="Cyt_P450"/>
</dbReference>
<comment type="cofactor">
    <cofactor evidence="1 6">
        <name>heme</name>
        <dbReference type="ChEBI" id="CHEBI:30413"/>
    </cofactor>
</comment>